<evidence type="ECO:0000256" key="9">
    <source>
        <dbReference type="ARBA" id="ARBA00023237"/>
    </source>
</evidence>
<feature type="domain" description="TonB-dependent receptor-like beta-barrel" evidence="12">
    <location>
        <begin position="354"/>
        <end position="827"/>
    </location>
</feature>
<dbReference type="InterPro" id="IPR012910">
    <property type="entry name" value="Plug_dom"/>
</dbReference>
<dbReference type="InterPro" id="IPR037066">
    <property type="entry name" value="Plug_dom_sf"/>
</dbReference>
<dbReference type="CDD" id="cd01347">
    <property type="entry name" value="ligand_gated_channel"/>
    <property type="match status" value="1"/>
</dbReference>
<dbReference type="Pfam" id="PF07715">
    <property type="entry name" value="Plug"/>
    <property type="match status" value="1"/>
</dbReference>
<dbReference type="SUPFAM" id="SSF56935">
    <property type="entry name" value="Porins"/>
    <property type="match status" value="1"/>
</dbReference>
<dbReference type="Gene3D" id="2.40.170.20">
    <property type="entry name" value="TonB-dependent receptor, beta-barrel domain"/>
    <property type="match status" value="1"/>
</dbReference>
<evidence type="ECO:0000256" key="10">
    <source>
        <dbReference type="PROSITE-ProRule" id="PRU01360"/>
    </source>
</evidence>
<comment type="caution">
    <text evidence="14">The sequence shown here is derived from an EMBL/GenBank/DDBJ whole genome shotgun (WGS) entry which is preliminary data.</text>
</comment>
<evidence type="ECO:0000256" key="5">
    <source>
        <dbReference type="ARBA" id="ARBA00022729"/>
    </source>
</evidence>
<keyword evidence="14" id="KW-0675">Receptor</keyword>
<keyword evidence="6" id="KW-0406">Ion transport</keyword>
<comment type="subcellular location">
    <subcellularLocation>
        <location evidence="1 10">Cell outer membrane</location>
        <topology evidence="1 10">Multi-pass membrane protein</topology>
    </subcellularLocation>
</comment>
<sequence>MTMRKPIDTVNTVAAPVLAENLAKQAAGSPGELWLAANPKLRANTLQHGPLTSRYPQKLLVFALSCALGMDVYAKPTEEPAGKQHPKTFPKHHAPDKAEQLAEVEVVDASNKSFFPNTAKATPQFKVSREDIETKVNATTVEDALRYIPGVNVRRRYAGDANAPIAMRGSNITQSAHSMIFTDGMPIYNMVNAGHTAAPRWSMVAPSEIESVDVLFGPFSAQYDGHSFGGVVNLNTKMPDKFEAQMDATGIFQDMHRGGRNQVLQGFRTFLSAGDRFDKFSIYGSYNHLTNEGQPMDPIGTTAALTSPGTATVIPVTGAHLIPSPTGGKNFIFGDNGIDKTDTDLFKVKMAYDLTDDLQTRFTIAYEERIRSNGDPLVLSRNALTGQTVYSIPNSRIYSQDGYYFRVPTNGFRLQEQNRQALNYGWSLKGKISDTWNIDTTASYYDAFHDKTIQSAGLAQDRRALVNDVLPGQVTDVDTWWATYDLKLATDEFLGRKDLSFMGGYQLVHGNNNNKVYNSDNYANANRDKTVSDSGGQTQTNSLFSQLEWRFLKDWSVMAGLRFDHFQAIDGHFYNYNRAVNDRRRIQNYADREQSRISPKASIEYSPDAWTFRYSFSKAYRFPVAEELFASKNTVAGTTFSDPNLGPENGYFHNFMTQYNLAQGYIRANFFYDQIKDEIFSYNPLLAGGNGPNTYLAIGETETIGVDLTYQQYGLFGLPLDFMANTIFMNKQIVNNPQARGLEGNEWPRTPRLQANVSATYRVLPEWDVTGNVRYRSDMFHQITNVDTEANVFNGSDEYTFVDFKTNYRLPEYHHLKSTVSAGVDNILDQDVYENNPLAQRTYYVSLSLKY</sequence>
<evidence type="ECO:0000256" key="8">
    <source>
        <dbReference type="ARBA" id="ARBA00023136"/>
    </source>
</evidence>
<feature type="domain" description="TonB-dependent receptor plug" evidence="13">
    <location>
        <begin position="126"/>
        <end position="231"/>
    </location>
</feature>
<dbReference type="InterPro" id="IPR000531">
    <property type="entry name" value="Beta-barrel_TonB"/>
</dbReference>
<evidence type="ECO:0000256" key="7">
    <source>
        <dbReference type="ARBA" id="ARBA00023077"/>
    </source>
</evidence>
<evidence type="ECO:0000259" key="12">
    <source>
        <dbReference type="Pfam" id="PF00593"/>
    </source>
</evidence>
<protein>
    <submittedName>
        <fullName evidence="14">TonB-dependent receptor</fullName>
    </submittedName>
</protein>
<reference evidence="14 15" key="1">
    <citation type="submission" date="2022-07" db="EMBL/GenBank/DDBJ databases">
        <title>Methylomonas rivi sp. nov., Methylomonas rosea sp. nov., Methylomonas aureus sp. nov. and Methylomonas subterranea sp. nov., four novel methanotrophs isolated from a freshwater creek and the deep terrestrial subsurface.</title>
        <authorList>
            <person name="Abin C."/>
            <person name="Sankaranarayanan K."/>
            <person name="Garner C."/>
            <person name="Sindelar R."/>
            <person name="Kotary K."/>
            <person name="Garner R."/>
            <person name="Barclay S."/>
            <person name="Lawson P."/>
            <person name="Krumholz L."/>
        </authorList>
    </citation>
    <scope>NUCLEOTIDE SEQUENCE [LARGE SCALE GENOMIC DNA]</scope>
    <source>
        <strain evidence="14 15">SURF-2</strain>
    </source>
</reference>
<evidence type="ECO:0000313" key="14">
    <source>
        <dbReference type="EMBL" id="MCQ8103159.1"/>
    </source>
</evidence>
<dbReference type="EMBL" id="JANIBJ010000004">
    <property type="protein sequence ID" value="MCQ8103159.1"/>
    <property type="molecule type" value="Genomic_DNA"/>
</dbReference>
<dbReference type="PROSITE" id="PS52016">
    <property type="entry name" value="TONB_DEPENDENT_REC_3"/>
    <property type="match status" value="1"/>
</dbReference>
<evidence type="ECO:0000259" key="13">
    <source>
        <dbReference type="Pfam" id="PF07715"/>
    </source>
</evidence>
<keyword evidence="2 10" id="KW-0813">Transport</keyword>
<organism evidence="14 15">
    <name type="scientific">Methylomonas subterranea</name>
    <dbReference type="NCBI Taxonomy" id="2952225"/>
    <lineage>
        <taxon>Bacteria</taxon>
        <taxon>Pseudomonadati</taxon>
        <taxon>Pseudomonadota</taxon>
        <taxon>Gammaproteobacteria</taxon>
        <taxon>Methylococcales</taxon>
        <taxon>Methylococcaceae</taxon>
        <taxon>Methylomonas</taxon>
    </lineage>
</organism>
<evidence type="ECO:0000256" key="11">
    <source>
        <dbReference type="RuleBase" id="RU003357"/>
    </source>
</evidence>
<dbReference type="InterPro" id="IPR036942">
    <property type="entry name" value="Beta-barrel_TonB_sf"/>
</dbReference>
<dbReference type="InterPro" id="IPR039426">
    <property type="entry name" value="TonB-dep_rcpt-like"/>
</dbReference>
<name>A0ABT1TEG7_9GAMM</name>
<keyword evidence="7 11" id="KW-0798">TonB box</keyword>
<dbReference type="PANTHER" id="PTHR30069">
    <property type="entry name" value="TONB-DEPENDENT OUTER MEMBRANE RECEPTOR"/>
    <property type="match status" value="1"/>
</dbReference>
<evidence type="ECO:0000256" key="3">
    <source>
        <dbReference type="ARBA" id="ARBA00022452"/>
    </source>
</evidence>
<dbReference type="RefSeq" id="WP_256600829.1">
    <property type="nucleotide sequence ID" value="NZ_JANIBJ010000004.1"/>
</dbReference>
<keyword evidence="4 10" id="KW-0812">Transmembrane</keyword>
<dbReference type="PANTHER" id="PTHR30069:SF53">
    <property type="entry name" value="COLICIN I RECEPTOR-RELATED"/>
    <property type="match status" value="1"/>
</dbReference>
<comment type="similarity">
    <text evidence="10 11">Belongs to the TonB-dependent receptor family.</text>
</comment>
<keyword evidence="8 10" id="KW-0472">Membrane</keyword>
<keyword evidence="5" id="KW-0732">Signal</keyword>
<dbReference type="Gene3D" id="2.170.130.10">
    <property type="entry name" value="TonB-dependent receptor, plug domain"/>
    <property type="match status" value="1"/>
</dbReference>
<proteinExistence type="inferred from homology"/>
<keyword evidence="3 10" id="KW-1134">Transmembrane beta strand</keyword>
<evidence type="ECO:0000256" key="2">
    <source>
        <dbReference type="ARBA" id="ARBA00022448"/>
    </source>
</evidence>
<keyword evidence="9 10" id="KW-0998">Cell outer membrane</keyword>
<evidence type="ECO:0000313" key="15">
    <source>
        <dbReference type="Proteomes" id="UP001524499"/>
    </source>
</evidence>
<gene>
    <name evidence="14" type="ORF">NP590_03480</name>
</gene>
<dbReference type="Proteomes" id="UP001524499">
    <property type="component" value="Unassembled WGS sequence"/>
</dbReference>
<keyword evidence="15" id="KW-1185">Reference proteome</keyword>
<evidence type="ECO:0000256" key="6">
    <source>
        <dbReference type="ARBA" id="ARBA00023065"/>
    </source>
</evidence>
<evidence type="ECO:0000256" key="1">
    <source>
        <dbReference type="ARBA" id="ARBA00004571"/>
    </source>
</evidence>
<evidence type="ECO:0000256" key="4">
    <source>
        <dbReference type="ARBA" id="ARBA00022692"/>
    </source>
</evidence>
<dbReference type="Pfam" id="PF00593">
    <property type="entry name" value="TonB_dep_Rec_b-barrel"/>
    <property type="match status" value="1"/>
</dbReference>
<accession>A0ABT1TEG7</accession>